<name>A0ABT6YF13_9BACT</name>
<dbReference type="RefSeq" id="WP_205749704.1">
    <property type="nucleotide sequence ID" value="NZ_JASHIF010000026.1"/>
</dbReference>
<keyword evidence="4" id="KW-1185">Reference proteome</keyword>
<proteinExistence type="predicted"/>
<dbReference type="PANTHER" id="PTHR44520">
    <property type="entry name" value="RESPONSE REGULATOR RCP1-RELATED"/>
    <property type="match status" value="1"/>
</dbReference>
<comment type="caution">
    <text evidence="3">The sequence shown here is derived from an EMBL/GenBank/DDBJ whole genome shotgun (WGS) entry which is preliminary data.</text>
</comment>
<sequence length="141" mass="15912">MMIESVLVVDDDLIALSLCEFAIKNSGFSKKVQTVKNGREALDIFFALEDGTSPDGIVPTLIFLDLNMPVMDGWDFLKAYLQKFAAQYPETKVCILSSTIDPEDFVKAGKYKIVLEFISKPLTMEILNELKKSSQLKKYFN</sequence>
<evidence type="ECO:0000256" key="1">
    <source>
        <dbReference type="PROSITE-ProRule" id="PRU00169"/>
    </source>
</evidence>
<protein>
    <submittedName>
        <fullName evidence="3">Response regulator</fullName>
    </submittedName>
</protein>
<dbReference type="PANTHER" id="PTHR44520:SF2">
    <property type="entry name" value="RESPONSE REGULATOR RCP1"/>
    <property type="match status" value="1"/>
</dbReference>
<dbReference type="PROSITE" id="PS50110">
    <property type="entry name" value="RESPONSE_REGULATORY"/>
    <property type="match status" value="1"/>
</dbReference>
<dbReference type="InterPro" id="IPR001789">
    <property type="entry name" value="Sig_transdc_resp-reg_receiver"/>
</dbReference>
<accession>A0ABT6YF13</accession>
<dbReference type="SMART" id="SM00448">
    <property type="entry name" value="REC"/>
    <property type="match status" value="1"/>
</dbReference>
<reference evidence="3 4" key="1">
    <citation type="submission" date="2023-05" db="EMBL/GenBank/DDBJ databases">
        <title>Novel species of genus Flectobacillus isolated from stream in China.</title>
        <authorList>
            <person name="Lu H."/>
        </authorList>
    </citation>
    <scope>NUCLEOTIDE SEQUENCE [LARGE SCALE GENOMIC DNA]</scope>
    <source>
        <strain evidence="3 4">KCTC 42575</strain>
    </source>
</reference>
<evidence type="ECO:0000313" key="4">
    <source>
        <dbReference type="Proteomes" id="UP001236507"/>
    </source>
</evidence>
<gene>
    <name evidence="3" type="ORF">QM524_23405</name>
</gene>
<evidence type="ECO:0000259" key="2">
    <source>
        <dbReference type="PROSITE" id="PS50110"/>
    </source>
</evidence>
<keyword evidence="1" id="KW-0597">Phosphoprotein</keyword>
<dbReference type="Proteomes" id="UP001236507">
    <property type="component" value="Unassembled WGS sequence"/>
</dbReference>
<dbReference type="InterPro" id="IPR052893">
    <property type="entry name" value="TCS_response_regulator"/>
</dbReference>
<dbReference type="Gene3D" id="3.40.50.2300">
    <property type="match status" value="1"/>
</dbReference>
<dbReference type="SUPFAM" id="SSF52172">
    <property type="entry name" value="CheY-like"/>
    <property type="match status" value="1"/>
</dbReference>
<dbReference type="Pfam" id="PF00072">
    <property type="entry name" value="Response_reg"/>
    <property type="match status" value="1"/>
</dbReference>
<evidence type="ECO:0000313" key="3">
    <source>
        <dbReference type="EMBL" id="MDI9862190.1"/>
    </source>
</evidence>
<dbReference type="EMBL" id="JASHIF010000026">
    <property type="protein sequence ID" value="MDI9862190.1"/>
    <property type="molecule type" value="Genomic_DNA"/>
</dbReference>
<dbReference type="InterPro" id="IPR011006">
    <property type="entry name" value="CheY-like_superfamily"/>
</dbReference>
<feature type="domain" description="Response regulatory" evidence="2">
    <location>
        <begin position="5"/>
        <end position="135"/>
    </location>
</feature>
<feature type="modified residue" description="4-aspartylphosphate" evidence="1">
    <location>
        <position position="65"/>
    </location>
</feature>
<organism evidence="3 4">
    <name type="scientific">Flectobacillus roseus</name>
    <dbReference type="NCBI Taxonomy" id="502259"/>
    <lineage>
        <taxon>Bacteria</taxon>
        <taxon>Pseudomonadati</taxon>
        <taxon>Bacteroidota</taxon>
        <taxon>Cytophagia</taxon>
        <taxon>Cytophagales</taxon>
        <taxon>Flectobacillaceae</taxon>
        <taxon>Flectobacillus</taxon>
    </lineage>
</organism>